<evidence type="ECO:0000256" key="5">
    <source>
        <dbReference type="SAM" id="Phobius"/>
    </source>
</evidence>
<keyword evidence="8" id="KW-1185">Reference proteome</keyword>
<dbReference type="Pfam" id="PF00691">
    <property type="entry name" value="OmpA"/>
    <property type="match status" value="1"/>
</dbReference>
<keyword evidence="3" id="KW-0998">Cell outer membrane</keyword>
<evidence type="ECO:0000313" key="8">
    <source>
        <dbReference type="Proteomes" id="UP000199032"/>
    </source>
</evidence>
<dbReference type="GO" id="GO:0009279">
    <property type="term" value="C:cell outer membrane"/>
    <property type="evidence" value="ECO:0007669"/>
    <property type="project" value="UniProtKB-SubCell"/>
</dbReference>
<dbReference type="InterPro" id="IPR036737">
    <property type="entry name" value="OmpA-like_sf"/>
</dbReference>
<evidence type="ECO:0000256" key="2">
    <source>
        <dbReference type="ARBA" id="ARBA00023136"/>
    </source>
</evidence>
<dbReference type="RefSeq" id="WP_090751055.1">
    <property type="nucleotide sequence ID" value="NZ_CZQA01000013.1"/>
</dbReference>
<dbReference type="InterPro" id="IPR006665">
    <property type="entry name" value="OmpA-like"/>
</dbReference>
<dbReference type="Gene3D" id="3.30.1330.60">
    <property type="entry name" value="OmpA-like domain"/>
    <property type="match status" value="1"/>
</dbReference>
<dbReference type="InterPro" id="IPR006664">
    <property type="entry name" value="OMP_bac"/>
</dbReference>
<dbReference type="PROSITE" id="PS51123">
    <property type="entry name" value="OMPA_2"/>
    <property type="match status" value="1"/>
</dbReference>
<dbReference type="PANTHER" id="PTHR30329">
    <property type="entry name" value="STATOR ELEMENT OF FLAGELLAR MOTOR COMPLEX"/>
    <property type="match status" value="1"/>
</dbReference>
<evidence type="ECO:0000313" key="7">
    <source>
        <dbReference type="EMBL" id="CUS39062.1"/>
    </source>
</evidence>
<sequence length="310" mass="33813">MWHRQDPHSNDQPQVERDEFTRRARILAVGIAALMLLAVVCIPRHLPSQPRTTAITPASLYISFEQNTLILRGSLPTQRSKTSILEQAHTLYAKKGTRVTDQFTVDAQVGSAAWVDTIPQLLPILGWMTERGSIIIDGHSLVVTGQVASAREKADVLQVMAPAVRAGLKIEDRVMVAQATASSPASVSLTALQLSLNQVLAKSSIEFEPDSATVTAKGQAVLDHIVVLLRKAPTAPIEIASHTDIGGAAEHNLRLSRQRADAVKQYLTDQGLTNPFTTIGYGSTRPLSNRKYQPGLPQNQRIELLMIRTT</sequence>
<name>A0A0S4LT28_9BACT</name>
<evidence type="ECO:0000256" key="3">
    <source>
        <dbReference type="ARBA" id="ARBA00023237"/>
    </source>
</evidence>
<dbReference type="AlphaFoldDB" id="A0A0S4LT28"/>
<dbReference type="Gene3D" id="3.40.1520.20">
    <property type="match status" value="1"/>
</dbReference>
<evidence type="ECO:0000259" key="6">
    <source>
        <dbReference type="PROSITE" id="PS51123"/>
    </source>
</evidence>
<keyword evidence="2 4" id="KW-0472">Membrane</keyword>
<evidence type="ECO:0000256" key="4">
    <source>
        <dbReference type="PROSITE-ProRule" id="PRU00473"/>
    </source>
</evidence>
<gene>
    <name evidence="7" type="ORF">COMA1_70006</name>
</gene>
<dbReference type="STRING" id="1742972.COMA1_70006"/>
<dbReference type="CDD" id="cd07185">
    <property type="entry name" value="OmpA_C-like"/>
    <property type="match status" value="1"/>
</dbReference>
<dbReference type="OrthoDB" id="345640at2"/>
<reference evidence="7 8" key="1">
    <citation type="submission" date="2015-10" db="EMBL/GenBank/DDBJ databases">
        <authorList>
            <person name="Gilbert D.G."/>
        </authorList>
    </citation>
    <scope>NUCLEOTIDE SEQUENCE [LARGE SCALE GENOMIC DNA]</scope>
    <source>
        <strain evidence="7">COMA1</strain>
    </source>
</reference>
<feature type="domain" description="OmpA-like" evidence="6">
    <location>
        <begin position="194"/>
        <end position="310"/>
    </location>
</feature>
<protein>
    <submittedName>
        <fullName evidence="7">Putative Outer membrane protein, ompA family</fullName>
    </submittedName>
</protein>
<accession>A0A0S4LT28</accession>
<keyword evidence="5" id="KW-1133">Transmembrane helix</keyword>
<feature type="transmembrane region" description="Helical" evidence="5">
    <location>
        <begin position="26"/>
        <end position="46"/>
    </location>
</feature>
<comment type="subcellular location">
    <subcellularLocation>
        <location evidence="1">Cell outer membrane</location>
    </subcellularLocation>
</comment>
<dbReference type="PRINTS" id="PR01021">
    <property type="entry name" value="OMPADOMAIN"/>
</dbReference>
<dbReference type="SUPFAM" id="SSF103088">
    <property type="entry name" value="OmpA-like"/>
    <property type="match status" value="1"/>
</dbReference>
<keyword evidence="5" id="KW-0812">Transmembrane</keyword>
<dbReference type="EMBL" id="CZQA01000013">
    <property type="protein sequence ID" value="CUS39062.1"/>
    <property type="molecule type" value="Genomic_DNA"/>
</dbReference>
<evidence type="ECO:0000256" key="1">
    <source>
        <dbReference type="ARBA" id="ARBA00004442"/>
    </source>
</evidence>
<organism evidence="7 8">
    <name type="scientific">Candidatus Nitrospira nitrosa</name>
    <dbReference type="NCBI Taxonomy" id="1742972"/>
    <lineage>
        <taxon>Bacteria</taxon>
        <taxon>Pseudomonadati</taxon>
        <taxon>Nitrospirota</taxon>
        <taxon>Nitrospiria</taxon>
        <taxon>Nitrospirales</taxon>
        <taxon>Nitrospiraceae</taxon>
        <taxon>Nitrospira</taxon>
    </lineage>
</organism>
<dbReference type="PANTHER" id="PTHR30329:SF21">
    <property type="entry name" value="LIPOPROTEIN YIAD-RELATED"/>
    <property type="match status" value="1"/>
</dbReference>
<dbReference type="Proteomes" id="UP000199032">
    <property type="component" value="Unassembled WGS sequence"/>
</dbReference>
<proteinExistence type="predicted"/>
<dbReference type="InterPro" id="IPR050330">
    <property type="entry name" value="Bact_OuterMem_StrucFunc"/>
</dbReference>